<keyword evidence="4" id="KW-1185">Reference proteome</keyword>
<dbReference type="EMBL" id="BPMK01000001">
    <property type="protein sequence ID" value="GIZ50229.1"/>
    <property type="molecule type" value="Genomic_DNA"/>
</dbReference>
<name>A0ABQ4PZE6_9BURK</name>
<evidence type="ECO:0000256" key="1">
    <source>
        <dbReference type="SAM" id="Phobius"/>
    </source>
</evidence>
<accession>A0ABQ4PZE6</accession>
<dbReference type="InterPro" id="IPR046586">
    <property type="entry name" value="DUF6644"/>
</dbReference>
<protein>
    <recommendedName>
        <fullName evidence="2">DUF6644 domain-containing protein</fullName>
    </recommendedName>
</protein>
<evidence type="ECO:0000259" key="2">
    <source>
        <dbReference type="Pfam" id="PF20349"/>
    </source>
</evidence>
<reference evidence="3 4" key="1">
    <citation type="journal article" date="2022" name="Int. J. Syst. Evol. Microbiol.">
        <title>Noviherbaspirillum aridicola sp. nov., isolated from an arid soil in Pakistan.</title>
        <authorList>
            <person name="Khan I.U."/>
            <person name="Saqib M."/>
            <person name="Amin A."/>
            <person name="Hussain F."/>
            <person name="Li L."/>
            <person name="Liu Y.H."/>
            <person name="Fang B.Z."/>
            <person name="Ahmed I."/>
            <person name="Li W.J."/>
        </authorList>
    </citation>
    <scope>NUCLEOTIDE SEQUENCE [LARGE SCALE GENOMIC DNA]</scope>
    <source>
        <strain evidence="3 4">NCCP-691</strain>
    </source>
</reference>
<evidence type="ECO:0000313" key="4">
    <source>
        <dbReference type="Proteomes" id="UP000887222"/>
    </source>
</evidence>
<dbReference type="Proteomes" id="UP000887222">
    <property type="component" value="Unassembled WGS sequence"/>
</dbReference>
<feature type="transmembrane region" description="Helical" evidence="1">
    <location>
        <begin position="23"/>
        <end position="47"/>
    </location>
</feature>
<keyword evidence="1" id="KW-0472">Membrane</keyword>
<feature type="transmembrane region" description="Helical" evidence="1">
    <location>
        <begin position="98"/>
        <end position="121"/>
    </location>
</feature>
<proteinExistence type="predicted"/>
<evidence type="ECO:0000313" key="3">
    <source>
        <dbReference type="EMBL" id="GIZ50229.1"/>
    </source>
</evidence>
<comment type="caution">
    <text evidence="3">The sequence shown here is derived from an EMBL/GenBank/DDBJ whole genome shotgun (WGS) entry which is preliminary data.</text>
</comment>
<keyword evidence="1" id="KW-1133">Transmembrane helix</keyword>
<dbReference type="RefSeq" id="WP_238482258.1">
    <property type="nucleotide sequence ID" value="NZ_BPMK01000001.1"/>
</dbReference>
<sequence length="161" mass="17355">MQSQGALGWIEQSALAEAMRTGLWTYPIVEIVHIVGFVLLVGSVAMFDLRLLGLGKALSVQALGRHLLRWTLLSLVLVVPAGLLMFSAHPSDFLGNPVFLLKLVLILLAGLNALLFHARVYRGAAEWDVGAEPPAAAKSHALVSLFTWIAVISCGRLLAYT</sequence>
<feature type="transmembrane region" description="Helical" evidence="1">
    <location>
        <begin position="67"/>
        <end position="86"/>
    </location>
</feature>
<keyword evidence="1" id="KW-0812">Transmembrane</keyword>
<dbReference type="Pfam" id="PF20349">
    <property type="entry name" value="DUF6644"/>
    <property type="match status" value="1"/>
</dbReference>
<feature type="transmembrane region" description="Helical" evidence="1">
    <location>
        <begin position="141"/>
        <end position="159"/>
    </location>
</feature>
<feature type="domain" description="DUF6644" evidence="2">
    <location>
        <begin position="9"/>
        <end position="160"/>
    </location>
</feature>
<gene>
    <name evidence="3" type="ORF">NCCP691_02430</name>
</gene>
<organism evidence="3 4">
    <name type="scientific">Noviherbaspirillum aridicola</name>
    <dbReference type="NCBI Taxonomy" id="2849687"/>
    <lineage>
        <taxon>Bacteria</taxon>
        <taxon>Pseudomonadati</taxon>
        <taxon>Pseudomonadota</taxon>
        <taxon>Betaproteobacteria</taxon>
        <taxon>Burkholderiales</taxon>
        <taxon>Oxalobacteraceae</taxon>
        <taxon>Noviherbaspirillum</taxon>
    </lineage>
</organism>